<dbReference type="OrthoDB" id="101076at2759"/>
<sequence>MSFSTTSHLENPSIRLSDSIVGRVLPRVHVGRHHARIAGATIPTLPTPIKADATMVSPFVARALGYKLHNIDAATGGAVPRPVPSSYNATNTMSPGTTRATGKRKMSAYYSSALRRQQCRANQARYRDRQRNAQTQLEKSVEQLQQEVGSLKRKYRDLSSRKRSNQSPWRVVAEVFSLFESSFKSPWRMATAQDIKTEAETRQILAILERSFTHDAAMGNLVGVDALLEQLQYFSQYFGKPHLNLQRIEAVAPGVMAANSTLSVTVSVLALRYIFPHLMKHRYDDYDSEHQHGSLYQRLLGKRLEFGITMTFLLDTESCRVVRLETKIDLVMGLLRPLGNLIDVSSVLEHAHITSECIVTGGSDFGQH</sequence>
<accession>A0A081AUL7</accession>
<feature type="coiled-coil region" evidence="1">
    <location>
        <begin position="127"/>
        <end position="161"/>
    </location>
</feature>
<evidence type="ECO:0008006" key="4">
    <source>
        <dbReference type="Google" id="ProtNLM"/>
    </source>
</evidence>
<dbReference type="EMBL" id="ANJA01000674">
    <property type="protein sequence ID" value="ETO82578.1"/>
    <property type="molecule type" value="Genomic_DNA"/>
</dbReference>
<protein>
    <recommendedName>
        <fullName evidence="4">Bzip transcription factor</fullName>
    </recommendedName>
</protein>
<dbReference type="Proteomes" id="UP000028582">
    <property type="component" value="Unassembled WGS sequence"/>
</dbReference>
<reference evidence="2 3" key="1">
    <citation type="submission" date="2013-11" db="EMBL/GenBank/DDBJ databases">
        <title>The Genome Sequence of Phytophthora parasitica P1976.</title>
        <authorList>
            <consortium name="The Broad Institute Genomics Platform"/>
            <person name="Russ C."/>
            <person name="Tyler B."/>
            <person name="Panabieres F."/>
            <person name="Shan W."/>
            <person name="Tripathy S."/>
            <person name="Grunwald N."/>
            <person name="Machado M."/>
            <person name="Johnson C.S."/>
            <person name="Walker B."/>
            <person name="Young S."/>
            <person name="Zeng Q."/>
            <person name="Gargeya S."/>
            <person name="Fitzgerald M."/>
            <person name="Haas B."/>
            <person name="Abouelleil A."/>
            <person name="Allen A.W."/>
            <person name="Alvarado L."/>
            <person name="Arachchi H.M."/>
            <person name="Berlin A.M."/>
            <person name="Chapman S.B."/>
            <person name="Gainer-Dewar J."/>
            <person name="Goldberg J."/>
            <person name="Griggs A."/>
            <person name="Gujja S."/>
            <person name="Hansen M."/>
            <person name="Howarth C."/>
            <person name="Imamovic A."/>
            <person name="Ireland A."/>
            <person name="Larimer J."/>
            <person name="McCowan C."/>
            <person name="Murphy C."/>
            <person name="Pearson M."/>
            <person name="Poon T.W."/>
            <person name="Priest M."/>
            <person name="Roberts A."/>
            <person name="Saif S."/>
            <person name="Shea T."/>
            <person name="Sisk P."/>
            <person name="Sykes S."/>
            <person name="Wortman J."/>
            <person name="Nusbaum C."/>
            <person name="Birren B."/>
        </authorList>
    </citation>
    <scope>NUCLEOTIDE SEQUENCE [LARGE SCALE GENOMIC DNA]</scope>
    <source>
        <strain evidence="2 3">P1976</strain>
    </source>
</reference>
<evidence type="ECO:0000313" key="3">
    <source>
        <dbReference type="Proteomes" id="UP000028582"/>
    </source>
</evidence>
<dbReference type="CDD" id="cd14686">
    <property type="entry name" value="bZIP"/>
    <property type="match status" value="1"/>
</dbReference>
<gene>
    <name evidence="2" type="ORF">F444_03343</name>
</gene>
<evidence type="ECO:0000256" key="1">
    <source>
        <dbReference type="SAM" id="Coils"/>
    </source>
</evidence>
<keyword evidence="1" id="KW-0175">Coiled coil</keyword>
<proteinExistence type="predicted"/>
<name>A0A081AUL7_PHYNI</name>
<evidence type="ECO:0000313" key="2">
    <source>
        <dbReference type="EMBL" id="ETO82578.1"/>
    </source>
</evidence>
<organism evidence="2 3">
    <name type="scientific">Phytophthora nicotianae P1976</name>
    <dbReference type="NCBI Taxonomy" id="1317066"/>
    <lineage>
        <taxon>Eukaryota</taxon>
        <taxon>Sar</taxon>
        <taxon>Stramenopiles</taxon>
        <taxon>Oomycota</taxon>
        <taxon>Peronosporomycetes</taxon>
        <taxon>Peronosporales</taxon>
        <taxon>Peronosporaceae</taxon>
        <taxon>Phytophthora</taxon>
    </lineage>
</organism>
<comment type="caution">
    <text evidence="2">The sequence shown here is derived from an EMBL/GenBank/DDBJ whole genome shotgun (WGS) entry which is preliminary data.</text>
</comment>
<dbReference type="AlphaFoldDB" id="A0A081AUL7"/>